<dbReference type="GO" id="GO:0004803">
    <property type="term" value="F:transposase activity"/>
    <property type="evidence" value="ECO:0007669"/>
    <property type="project" value="InterPro"/>
</dbReference>
<gene>
    <name evidence="3" type="ORF">PL2TA16_04341</name>
</gene>
<dbReference type="GO" id="GO:0006313">
    <property type="term" value="P:DNA transposition"/>
    <property type="evidence" value="ECO:0007669"/>
    <property type="project" value="InterPro"/>
</dbReference>
<organism evidence="3 4">
    <name type="scientific">Pseudoalteromonas luteoviolacea (strain 2ta16)</name>
    <dbReference type="NCBI Taxonomy" id="1353533"/>
    <lineage>
        <taxon>Bacteria</taxon>
        <taxon>Pseudomonadati</taxon>
        <taxon>Pseudomonadota</taxon>
        <taxon>Gammaproteobacteria</taxon>
        <taxon>Alteromonadales</taxon>
        <taxon>Pseudoalteromonadaceae</taxon>
        <taxon>Pseudoalteromonas</taxon>
    </lineage>
</organism>
<dbReference type="AlphaFoldDB" id="V4HRK9"/>
<sequence length="169" mass="19118">GIEGCRLRIDHDRRFLCKGPPAWDRRKRGHFNQDIGRSAGGLTTKVHALVDALGNPLRIGLTGGNVHDIVPAPDLVSSQSADNLLGDKAYDADQFIAQVQSQGIKIVIPPKRNRQEMRDYDRHIYKERHLVECFFAKIKQCRRVATRYEKLALTFKAVVMIAACLVWLD</sequence>
<evidence type="ECO:0000256" key="1">
    <source>
        <dbReference type="SAM" id="Phobius"/>
    </source>
</evidence>
<keyword evidence="1" id="KW-1133">Transmembrane helix</keyword>
<feature type="non-terminal residue" evidence="3">
    <location>
        <position position="1"/>
    </location>
</feature>
<evidence type="ECO:0000259" key="2">
    <source>
        <dbReference type="Pfam" id="PF01609"/>
    </source>
</evidence>
<keyword evidence="1" id="KW-0812">Transmembrane</keyword>
<evidence type="ECO:0000313" key="3">
    <source>
        <dbReference type="EMBL" id="ESP92393.1"/>
    </source>
</evidence>
<reference evidence="3 4" key="1">
    <citation type="submission" date="2013-07" db="EMBL/GenBank/DDBJ databases">
        <title>Draft genome sequence of Pseudoalteromonas luteoviolacea 2ta16.</title>
        <authorList>
            <person name="Allen E.E."/>
            <person name="Azam F."/>
            <person name="Podell S."/>
        </authorList>
    </citation>
    <scope>NUCLEOTIDE SEQUENCE [LARGE SCALE GENOMIC DNA]</scope>
    <source>
        <strain evidence="3 4">2ta16</strain>
    </source>
</reference>
<dbReference type="PANTHER" id="PTHR30007:SF1">
    <property type="entry name" value="BLR1914 PROTEIN"/>
    <property type="match status" value="1"/>
</dbReference>
<feature type="transmembrane region" description="Helical" evidence="1">
    <location>
        <begin position="151"/>
        <end position="168"/>
    </location>
</feature>
<comment type="caution">
    <text evidence="3">The sequence shown here is derived from an EMBL/GenBank/DDBJ whole genome shotgun (WGS) entry which is preliminary data.</text>
</comment>
<dbReference type="Pfam" id="PF01609">
    <property type="entry name" value="DDE_Tnp_1"/>
    <property type="match status" value="1"/>
</dbReference>
<dbReference type="NCBIfam" id="NF033580">
    <property type="entry name" value="transpos_IS5_3"/>
    <property type="match status" value="1"/>
</dbReference>
<dbReference type="InterPro" id="IPR002559">
    <property type="entry name" value="Transposase_11"/>
</dbReference>
<dbReference type="RefSeq" id="WP_023400163.1">
    <property type="nucleotide sequence ID" value="NZ_AUSV01000053.1"/>
</dbReference>
<feature type="domain" description="Transposase IS4-like" evidence="2">
    <location>
        <begin position="32"/>
        <end position="167"/>
    </location>
</feature>
<keyword evidence="1" id="KW-0472">Membrane</keyword>
<dbReference type="EMBL" id="AUSV01000053">
    <property type="protein sequence ID" value="ESP92393.1"/>
    <property type="molecule type" value="Genomic_DNA"/>
</dbReference>
<accession>V4HRK9</accession>
<proteinExistence type="predicted"/>
<dbReference type="PATRIC" id="fig|1353533.3.peg.3294"/>
<name>V4HRK9_PSEL2</name>
<dbReference type="GO" id="GO:0003677">
    <property type="term" value="F:DNA binding"/>
    <property type="evidence" value="ECO:0007669"/>
    <property type="project" value="InterPro"/>
</dbReference>
<protein>
    <submittedName>
        <fullName evidence="3">Transposase</fullName>
    </submittedName>
</protein>
<dbReference type="Proteomes" id="UP000017820">
    <property type="component" value="Unassembled WGS sequence"/>
</dbReference>
<evidence type="ECO:0000313" key="4">
    <source>
        <dbReference type="Proteomes" id="UP000017820"/>
    </source>
</evidence>
<dbReference type="PANTHER" id="PTHR30007">
    <property type="entry name" value="PHP DOMAIN PROTEIN"/>
    <property type="match status" value="1"/>
</dbReference>